<protein>
    <submittedName>
        <fullName evidence="1">Uncharacterized protein</fullName>
    </submittedName>
</protein>
<gene>
    <name evidence="1" type="ORF">CEXT_626751</name>
</gene>
<comment type="caution">
    <text evidence="1">The sequence shown here is derived from an EMBL/GenBank/DDBJ whole genome shotgun (WGS) entry which is preliminary data.</text>
</comment>
<dbReference type="Proteomes" id="UP001054945">
    <property type="component" value="Unassembled WGS sequence"/>
</dbReference>
<dbReference type="AlphaFoldDB" id="A0AAV4NTG3"/>
<reference evidence="1 2" key="1">
    <citation type="submission" date="2021-06" db="EMBL/GenBank/DDBJ databases">
        <title>Caerostris extrusa draft genome.</title>
        <authorList>
            <person name="Kono N."/>
            <person name="Arakawa K."/>
        </authorList>
    </citation>
    <scope>NUCLEOTIDE SEQUENCE [LARGE SCALE GENOMIC DNA]</scope>
</reference>
<evidence type="ECO:0000313" key="1">
    <source>
        <dbReference type="EMBL" id="GIX87033.1"/>
    </source>
</evidence>
<name>A0AAV4NTG3_CAEEX</name>
<organism evidence="1 2">
    <name type="scientific">Caerostris extrusa</name>
    <name type="common">Bark spider</name>
    <name type="synonym">Caerostris bankana</name>
    <dbReference type="NCBI Taxonomy" id="172846"/>
    <lineage>
        <taxon>Eukaryota</taxon>
        <taxon>Metazoa</taxon>
        <taxon>Ecdysozoa</taxon>
        <taxon>Arthropoda</taxon>
        <taxon>Chelicerata</taxon>
        <taxon>Arachnida</taxon>
        <taxon>Araneae</taxon>
        <taxon>Araneomorphae</taxon>
        <taxon>Entelegynae</taxon>
        <taxon>Araneoidea</taxon>
        <taxon>Araneidae</taxon>
        <taxon>Caerostris</taxon>
    </lineage>
</organism>
<dbReference type="EMBL" id="BPLR01021197">
    <property type="protein sequence ID" value="GIX87033.1"/>
    <property type="molecule type" value="Genomic_DNA"/>
</dbReference>
<accession>A0AAV4NTG3</accession>
<proteinExistence type="predicted"/>
<keyword evidence="2" id="KW-1185">Reference proteome</keyword>
<evidence type="ECO:0000313" key="2">
    <source>
        <dbReference type="Proteomes" id="UP001054945"/>
    </source>
</evidence>
<sequence>MHWLENGKKPFSFLRLLTVAQKFFLQKAIRDFQQTEPFSPKTTLLESIRARKTELTNEYRSFWKRKHQSIYDTHKLLVPEISFPSGQINTEQPHILKTS</sequence>